<gene>
    <name evidence="1" type="ORF">BT93_L0166</name>
</gene>
<evidence type="ECO:0000313" key="2">
    <source>
        <dbReference type="Proteomes" id="UP000806378"/>
    </source>
</evidence>
<protein>
    <submittedName>
        <fullName evidence="1">Uncharacterized protein</fullName>
    </submittedName>
</protein>
<dbReference type="AlphaFoldDB" id="A0A8T0CQK7"/>
<comment type="caution">
    <text evidence="1">The sequence shown here is derived from an EMBL/GenBank/DDBJ whole genome shotgun (WGS) entry which is preliminary data.</text>
</comment>
<dbReference type="OrthoDB" id="1902436at2759"/>
<dbReference type="InterPro" id="IPR045036">
    <property type="entry name" value="Spartin-like"/>
</dbReference>
<dbReference type="Gramene" id="rna-gnl|WGS:JABURB|Cocit.L0166.1">
    <property type="protein sequence ID" value="cds-KAF7849880.1"/>
    <property type="gene ID" value="gene-BT93_L0166"/>
</dbReference>
<accession>A0A8T0CQK7</accession>
<dbReference type="PANTHER" id="PTHR21068:SF49">
    <property type="entry name" value="SENESCENCE DOMAIN-CONTAINING PROTEIN"/>
    <property type="match status" value="1"/>
</dbReference>
<dbReference type="Proteomes" id="UP000806378">
    <property type="component" value="Unassembled WGS sequence"/>
</dbReference>
<organism evidence="1 2">
    <name type="scientific">Corymbia citriodora subsp. variegata</name>
    <dbReference type="NCBI Taxonomy" id="360336"/>
    <lineage>
        <taxon>Eukaryota</taxon>
        <taxon>Viridiplantae</taxon>
        <taxon>Streptophyta</taxon>
        <taxon>Embryophyta</taxon>
        <taxon>Tracheophyta</taxon>
        <taxon>Spermatophyta</taxon>
        <taxon>Magnoliopsida</taxon>
        <taxon>eudicotyledons</taxon>
        <taxon>Gunneridae</taxon>
        <taxon>Pentapetalae</taxon>
        <taxon>rosids</taxon>
        <taxon>malvids</taxon>
        <taxon>Myrtales</taxon>
        <taxon>Myrtaceae</taxon>
        <taxon>Myrtoideae</taxon>
        <taxon>Eucalypteae</taxon>
        <taxon>Corymbia</taxon>
    </lineage>
</organism>
<name>A0A8T0CQK7_CORYI</name>
<dbReference type="PANTHER" id="PTHR21068">
    <property type="entry name" value="SPARTIN"/>
    <property type="match status" value="1"/>
</dbReference>
<evidence type="ECO:0000313" key="1">
    <source>
        <dbReference type="EMBL" id="KAF7849880.1"/>
    </source>
</evidence>
<keyword evidence="2" id="KW-1185">Reference proteome</keyword>
<proteinExistence type="predicted"/>
<reference evidence="1" key="1">
    <citation type="submission" date="2020-05" db="EMBL/GenBank/DDBJ databases">
        <title>WGS assembly of Corymbia citriodora subspecies variegata.</title>
        <authorList>
            <person name="Barry K."/>
            <person name="Hundley H."/>
            <person name="Shu S."/>
            <person name="Jenkins J."/>
            <person name="Grimwood J."/>
            <person name="Baten A."/>
        </authorList>
    </citation>
    <scope>NUCLEOTIDE SEQUENCE</scope>
    <source>
        <strain evidence="1">CV2-018</strain>
    </source>
</reference>
<sequence length="281" mass="31590">MSGTRTEHTHGTVTEIFSFECGRLIVMMIGHGVEQLPVWRVGGFVVNLYVQAITHIMMTTCCVGDIQWPMSRDSLVIRTGERSFAFVMQGLMYGFQLPSGCDEDTVDTLERVFIKFSDYTSLLDHGAKGYPFPEYQPNFWETARPVVEGMARKLGKNWQLMEGNTATSLSKVMRTSATVKTMSNAMVAGFLKPMHVDNYVAKVADRHKRYTSSEEAFSSISAITDVVNSLEMAWKIIAGDQQALEDADREDGSVKISRIKLWKLNQLGLAFFLRQKSNLLC</sequence>
<dbReference type="GO" id="GO:0005886">
    <property type="term" value="C:plasma membrane"/>
    <property type="evidence" value="ECO:0007669"/>
    <property type="project" value="TreeGrafter"/>
</dbReference>
<dbReference type="EMBL" id="MU089681">
    <property type="protein sequence ID" value="KAF7849880.1"/>
    <property type="molecule type" value="Genomic_DNA"/>
</dbReference>